<accession>A0A317WR45</accession>
<evidence type="ECO:0000313" key="1">
    <source>
        <dbReference type="EMBL" id="PWY87587.1"/>
    </source>
</evidence>
<sequence>MTALGVLRIVGSDLIIITMPAILKPECNKAVRAGRSCNTGVIQRDSREAGRSGGGCCDYVVWLVWWWLPGTIQWYTHGTGTVTWGGCGWSWRGTGAGAGWSWSWSWSWRGDGRRWRWRWR</sequence>
<dbReference type="RefSeq" id="XP_025401470.1">
    <property type="nucleotide sequence ID" value="XM_025538562.1"/>
</dbReference>
<dbReference type="AlphaFoldDB" id="A0A317WR45"/>
<name>A0A317WR45_9EURO</name>
<reference evidence="1 2" key="1">
    <citation type="submission" date="2016-12" db="EMBL/GenBank/DDBJ databases">
        <title>The genomes of Aspergillus section Nigri reveals drivers in fungal speciation.</title>
        <authorList>
            <consortium name="DOE Joint Genome Institute"/>
            <person name="Vesth T.C."/>
            <person name="Nybo J."/>
            <person name="Theobald S."/>
            <person name="Brandl J."/>
            <person name="Frisvad J.C."/>
            <person name="Nielsen K.F."/>
            <person name="Lyhne E.K."/>
            <person name="Kogle M.E."/>
            <person name="Kuo A."/>
            <person name="Riley R."/>
            <person name="Clum A."/>
            <person name="Nolan M."/>
            <person name="Lipzen A."/>
            <person name="Salamov A."/>
            <person name="Henrissat B."/>
            <person name="Wiebenga A."/>
            <person name="De Vries R.P."/>
            <person name="Grigoriev I.V."/>
            <person name="Mortensen U.H."/>
            <person name="Andersen M.R."/>
            <person name="Baker S.E."/>
        </authorList>
    </citation>
    <scope>NUCLEOTIDE SEQUENCE [LARGE SCALE GENOMIC DNA]</scope>
    <source>
        <strain evidence="1 2">CBS 117.55</strain>
    </source>
</reference>
<dbReference type="Proteomes" id="UP000247233">
    <property type="component" value="Unassembled WGS sequence"/>
</dbReference>
<proteinExistence type="predicted"/>
<organism evidence="1 2">
    <name type="scientific">Aspergillus heteromorphus CBS 117.55</name>
    <dbReference type="NCBI Taxonomy" id="1448321"/>
    <lineage>
        <taxon>Eukaryota</taxon>
        <taxon>Fungi</taxon>
        <taxon>Dikarya</taxon>
        <taxon>Ascomycota</taxon>
        <taxon>Pezizomycotina</taxon>
        <taxon>Eurotiomycetes</taxon>
        <taxon>Eurotiomycetidae</taxon>
        <taxon>Eurotiales</taxon>
        <taxon>Aspergillaceae</taxon>
        <taxon>Aspergillus</taxon>
        <taxon>Aspergillus subgen. Circumdati</taxon>
    </lineage>
</organism>
<protein>
    <submittedName>
        <fullName evidence="1">Uncharacterized protein</fullName>
    </submittedName>
</protein>
<keyword evidence="2" id="KW-1185">Reference proteome</keyword>
<dbReference type="VEuPathDB" id="FungiDB:BO70DRAFT_197341"/>
<evidence type="ECO:0000313" key="2">
    <source>
        <dbReference type="Proteomes" id="UP000247233"/>
    </source>
</evidence>
<dbReference type="EMBL" id="MSFL01000006">
    <property type="protein sequence ID" value="PWY87587.1"/>
    <property type="molecule type" value="Genomic_DNA"/>
</dbReference>
<gene>
    <name evidence="1" type="ORF">BO70DRAFT_197341</name>
</gene>
<dbReference type="GeneID" id="37060799"/>
<comment type="caution">
    <text evidence="1">The sequence shown here is derived from an EMBL/GenBank/DDBJ whole genome shotgun (WGS) entry which is preliminary data.</text>
</comment>